<dbReference type="AlphaFoldDB" id="A0A7J8JP86"/>
<proteinExistence type="predicted"/>
<dbReference type="PANTHER" id="PTHR31363">
    <property type="entry name" value="TRAF3-INTERACTING PROTEIN 1"/>
    <property type="match status" value="1"/>
</dbReference>
<keyword evidence="1" id="KW-0175">Coiled coil</keyword>
<feature type="domain" description="TRAF3-interacting protein 1 C-terminal" evidence="2">
    <location>
        <begin position="1"/>
        <end position="103"/>
    </location>
</feature>
<reference evidence="3 4" key="1">
    <citation type="journal article" date="2020" name="Nature">
        <title>Six reference-quality genomes reveal evolution of bat adaptations.</title>
        <authorList>
            <person name="Jebb D."/>
            <person name="Huang Z."/>
            <person name="Pippel M."/>
            <person name="Hughes G.M."/>
            <person name="Lavrichenko K."/>
            <person name="Devanna P."/>
            <person name="Winkler S."/>
            <person name="Jermiin L.S."/>
            <person name="Skirmuntt E.C."/>
            <person name="Katzourakis A."/>
            <person name="Burkitt-Gray L."/>
            <person name="Ray D.A."/>
            <person name="Sullivan K.A.M."/>
            <person name="Roscito J.G."/>
            <person name="Kirilenko B.M."/>
            <person name="Davalos L.M."/>
            <person name="Corthals A.P."/>
            <person name="Power M.L."/>
            <person name="Jones G."/>
            <person name="Ransome R.D."/>
            <person name="Dechmann D.K.N."/>
            <person name="Locatelli A.G."/>
            <person name="Puechmaille S.J."/>
            <person name="Fedrigo O."/>
            <person name="Jarvis E.D."/>
            <person name="Hiller M."/>
            <person name="Vernes S.C."/>
            <person name="Myers E.W."/>
            <person name="Teeling E.C."/>
        </authorList>
    </citation>
    <scope>NUCLEOTIDE SEQUENCE [LARGE SCALE GENOMIC DNA]</scope>
    <source>
        <strain evidence="3">MRouAeg1</strain>
        <tissue evidence="3">Muscle</tissue>
    </source>
</reference>
<feature type="coiled-coil region" evidence="1">
    <location>
        <begin position="22"/>
        <end position="81"/>
    </location>
</feature>
<dbReference type="GO" id="GO:0060271">
    <property type="term" value="P:cilium assembly"/>
    <property type="evidence" value="ECO:0007669"/>
    <property type="project" value="TreeGrafter"/>
</dbReference>
<dbReference type="Proteomes" id="UP000593571">
    <property type="component" value="Unassembled WGS sequence"/>
</dbReference>
<dbReference type="GO" id="GO:0070507">
    <property type="term" value="P:regulation of microtubule cytoskeleton organization"/>
    <property type="evidence" value="ECO:0007669"/>
    <property type="project" value="TreeGrafter"/>
</dbReference>
<evidence type="ECO:0000313" key="4">
    <source>
        <dbReference type="Proteomes" id="UP000593571"/>
    </source>
</evidence>
<organism evidence="3 4">
    <name type="scientific">Rousettus aegyptiacus</name>
    <name type="common">Egyptian fruit bat</name>
    <name type="synonym">Pteropus aegyptiacus</name>
    <dbReference type="NCBI Taxonomy" id="9407"/>
    <lineage>
        <taxon>Eukaryota</taxon>
        <taxon>Metazoa</taxon>
        <taxon>Chordata</taxon>
        <taxon>Craniata</taxon>
        <taxon>Vertebrata</taxon>
        <taxon>Euteleostomi</taxon>
        <taxon>Mammalia</taxon>
        <taxon>Eutheria</taxon>
        <taxon>Laurasiatheria</taxon>
        <taxon>Chiroptera</taxon>
        <taxon>Yinpterochiroptera</taxon>
        <taxon>Pteropodoidea</taxon>
        <taxon>Pteropodidae</taxon>
        <taxon>Rousettinae</taxon>
        <taxon>Rousettus</taxon>
    </lineage>
</organism>
<dbReference type="GO" id="GO:0005930">
    <property type="term" value="C:axoneme"/>
    <property type="evidence" value="ECO:0007669"/>
    <property type="project" value="TreeGrafter"/>
</dbReference>
<dbReference type="PANTHER" id="PTHR31363:SF0">
    <property type="entry name" value="TRAF3-INTERACTING PROTEIN 1"/>
    <property type="match status" value="1"/>
</dbReference>
<dbReference type="GO" id="GO:0008017">
    <property type="term" value="F:microtubule binding"/>
    <property type="evidence" value="ECO:0007669"/>
    <property type="project" value="InterPro"/>
</dbReference>
<sequence>MEKLRASIQTLCRSALPLGKVMDYLQEDVDAMQRELQLWRGERQQHAEALRAEQSITDGAVEPLRAELAELEQLIRDQQDKICAVKANILRNEEKMQRMVHSVALSSRRKY</sequence>
<evidence type="ECO:0000259" key="2">
    <source>
        <dbReference type="Pfam" id="PF17749"/>
    </source>
</evidence>
<gene>
    <name evidence="3" type="ORF">HJG63_019778</name>
</gene>
<dbReference type="Pfam" id="PF17749">
    <property type="entry name" value="MIP-T3_C"/>
    <property type="match status" value="1"/>
</dbReference>
<keyword evidence="4" id="KW-1185">Reference proteome</keyword>
<dbReference type="InterPro" id="IPR041476">
    <property type="entry name" value="TRAF3IP1_C"/>
</dbReference>
<dbReference type="EMBL" id="JACASE010000002">
    <property type="protein sequence ID" value="KAF6498331.1"/>
    <property type="molecule type" value="Genomic_DNA"/>
</dbReference>
<evidence type="ECO:0000256" key="1">
    <source>
        <dbReference type="SAM" id="Coils"/>
    </source>
</evidence>
<dbReference type="InterPro" id="IPR018799">
    <property type="entry name" value="TRAF3IP1"/>
</dbReference>
<dbReference type="GO" id="GO:0042073">
    <property type="term" value="P:intraciliary transport"/>
    <property type="evidence" value="ECO:0007669"/>
    <property type="project" value="TreeGrafter"/>
</dbReference>
<dbReference type="GO" id="GO:0036064">
    <property type="term" value="C:ciliary basal body"/>
    <property type="evidence" value="ECO:0007669"/>
    <property type="project" value="TreeGrafter"/>
</dbReference>
<protein>
    <submittedName>
        <fullName evidence="3">TRAF3 interacting protein 1</fullName>
    </submittedName>
</protein>
<dbReference type="GO" id="GO:0030992">
    <property type="term" value="C:intraciliary transport particle B"/>
    <property type="evidence" value="ECO:0007669"/>
    <property type="project" value="TreeGrafter"/>
</dbReference>
<evidence type="ECO:0000313" key="3">
    <source>
        <dbReference type="EMBL" id="KAF6498331.1"/>
    </source>
</evidence>
<accession>A0A7J8JP86</accession>
<comment type="caution">
    <text evidence="3">The sequence shown here is derived from an EMBL/GenBank/DDBJ whole genome shotgun (WGS) entry which is preliminary data.</text>
</comment>
<name>A0A7J8JP86_ROUAE</name>